<evidence type="ECO:0000256" key="2">
    <source>
        <dbReference type="SAM" id="MobiDB-lite"/>
    </source>
</evidence>
<dbReference type="Gene3D" id="2.170.260.10">
    <property type="entry name" value="paz domain"/>
    <property type="match status" value="1"/>
</dbReference>
<name>A0A9W9LFX3_9EURO</name>
<dbReference type="CDD" id="cd04657">
    <property type="entry name" value="Piwi_ago-like"/>
    <property type="match status" value="1"/>
</dbReference>
<dbReference type="Pfam" id="PF16488">
    <property type="entry name" value="ArgoL2"/>
    <property type="match status" value="1"/>
</dbReference>
<feature type="compositionally biased region" description="Acidic residues" evidence="2">
    <location>
        <begin position="963"/>
        <end position="973"/>
    </location>
</feature>
<dbReference type="InterPro" id="IPR003165">
    <property type="entry name" value="Piwi"/>
</dbReference>
<evidence type="ECO:0000256" key="1">
    <source>
        <dbReference type="RuleBase" id="RU361178"/>
    </source>
</evidence>
<dbReference type="SMART" id="SM00949">
    <property type="entry name" value="PAZ"/>
    <property type="match status" value="1"/>
</dbReference>
<gene>
    <name evidence="5" type="ORF">N7492_008439</name>
</gene>
<dbReference type="PANTHER" id="PTHR22891">
    <property type="entry name" value="EUKARYOTIC TRANSLATION INITIATION FACTOR 2C"/>
    <property type="match status" value="1"/>
</dbReference>
<reference evidence="5" key="1">
    <citation type="submission" date="2022-11" db="EMBL/GenBank/DDBJ databases">
        <authorList>
            <person name="Petersen C."/>
        </authorList>
    </citation>
    <scope>NUCLEOTIDE SEQUENCE</scope>
    <source>
        <strain evidence="5">IBT 21917</strain>
    </source>
</reference>
<dbReference type="PROSITE" id="PS50822">
    <property type="entry name" value="PIWI"/>
    <property type="match status" value="1"/>
</dbReference>
<comment type="similarity">
    <text evidence="1">Belongs to the argonaute family.</text>
</comment>
<organism evidence="5 6">
    <name type="scientific">Penicillium capsulatum</name>
    <dbReference type="NCBI Taxonomy" id="69766"/>
    <lineage>
        <taxon>Eukaryota</taxon>
        <taxon>Fungi</taxon>
        <taxon>Dikarya</taxon>
        <taxon>Ascomycota</taxon>
        <taxon>Pezizomycotina</taxon>
        <taxon>Eurotiomycetes</taxon>
        <taxon>Eurotiomycetidae</taxon>
        <taxon>Eurotiales</taxon>
        <taxon>Aspergillaceae</taxon>
        <taxon>Penicillium</taxon>
    </lineage>
</organism>
<dbReference type="PROSITE" id="PS50821">
    <property type="entry name" value="PAZ"/>
    <property type="match status" value="1"/>
</dbReference>
<feature type="compositionally biased region" description="Basic and acidic residues" evidence="2">
    <location>
        <begin position="895"/>
        <end position="909"/>
    </location>
</feature>
<feature type="compositionally biased region" description="Polar residues" evidence="2">
    <location>
        <begin position="922"/>
        <end position="943"/>
    </location>
</feature>
<dbReference type="Pfam" id="PF08699">
    <property type="entry name" value="ArgoL1"/>
    <property type="match status" value="1"/>
</dbReference>
<dbReference type="InterPro" id="IPR003100">
    <property type="entry name" value="PAZ_dom"/>
</dbReference>
<accession>A0A9W9LFX3</accession>
<dbReference type="Gene3D" id="3.30.420.10">
    <property type="entry name" value="Ribonuclease H-like superfamily/Ribonuclease H"/>
    <property type="match status" value="1"/>
</dbReference>
<feature type="domain" description="PAZ" evidence="3">
    <location>
        <begin position="289"/>
        <end position="401"/>
    </location>
</feature>
<dbReference type="Pfam" id="PF16487">
    <property type="entry name" value="ArgoMid"/>
    <property type="match status" value="1"/>
</dbReference>
<protein>
    <recommendedName>
        <fullName evidence="7">Piwi domain-containing protein</fullName>
    </recommendedName>
</protein>
<sequence length="1011" mass="114155">MKPAVRALRTGDKKTSESLAGDMQNLAVARQTKGGKEPTQIPITRQGYSTSGKEIEVMMNTFRVMEFPTRPIYQYEVNVAHAAEGIEQDRRVIRRCWMCDTRQRELPNAIFDGVATAWSFKKVDSVSEHIVYKGGKKNPQGSFGNVHGRTVVFTVTLRRQLDINVIKRWLERKIPFDDRVIEAVNFLDHLLRDWPATQFASHKRAIFFPDFDKDTEVQETSNFYTALHGGASVYRGIFQAIRPSAKGLLVNLDAAHGVFFSRISLMGIMCGMLDGKKSPGGYDASFLAKVSWFVQDRYGNGHPTEVFKTIEKKISRLRVMPNYAGCPKKFKGFNIRGLVEGTARQYMVDIKDAATAKVTRMTVEQYFQEKYKLKLEYPDLPLVQMENKAVVYPIEFLVVKGLQRWPFKLTEQQTAETIRYTAKRPADRKDHIAKCKQLLKHDEDPQLLEYGLKIDSSMLKTKARLLPSPQIEFGNAKHLPTAGKWDLRSKKFYKPNVQPLRSWGVGYFPGAHSRTQSAMVSTFIDKFVNIYKGHGGVFQTSTPTSMELKEDIAEAVKRLYEMTAKTWSQEPQLLIFIVPNKDAFAYLRIKKSCDCRYGVASQVLQASQVNMNNNQYHSNVLMKVNAKLGGVTSRVVPSLPAWGMRPSSIIIGADVTHPTLGVWTPSLAAMCISNDRHGISYMGGCASNGDNREIIRPENIAEILLPLFREWFNTIGQGTELPKYIYYLRDGVSESEYRLVLEREISVLRRVAADAFGVKEWPGKITAVIANKRHHLRAFPTSKASNCADRNQNPLPGTLIDRDVTSPHGWDFLLYAHVALQGTARPVHYKVILDEIGHKPDELVNLIYEQSYQYVRSTTSVSIHPAIYYAHLITARARHHENVPSSAGLQHGAKIKTERSKVPPAERQKIQFPGFDSRGKGSPQSGSRMAGSEQSSSTATPTGTKIRPKIVSLLDTDPNAPAQEEEEEEEEEGTVARPLVPPERVPKPQDTFQLLPMKGSANRLQYRMWWI</sequence>
<dbReference type="InterPro" id="IPR036085">
    <property type="entry name" value="PAZ_dom_sf"/>
</dbReference>
<dbReference type="InterPro" id="IPR014811">
    <property type="entry name" value="ArgoL1"/>
</dbReference>
<dbReference type="AlphaFoldDB" id="A0A9W9LFX3"/>
<dbReference type="OrthoDB" id="10252740at2759"/>
<dbReference type="Pfam" id="PF16486">
    <property type="entry name" value="ArgoN"/>
    <property type="match status" value="1"/>
</dbReference>
<dbReference type="GO" id="GO:0003723">
    <property type="term" value="F:RNA binding"/>
    <property type="evidence" value="ECO:0007669"/>
    <property type="project" value="InterPro"/>
</dbReference>
<dbReference type="SMART" id="SM00950">
    <property type="entry name" value="Piwi"/>
    <property type="match status" value="1"/>
</dbReference>
<keyword evidence="6" id="KW-1185">Reference proteome</keyword>
<evidence type="ECO:0000313" key="6">
    <source>
        <dbReference type="Proteomes" id="UP001146351"/>
    </source>
</evidence>
<dbReference type="Proteomes" id="UP001146351">
    <property type="component" value="Unassembled WGS sequence"/>
</dbReference>
<dbReference type="InterPro" id="IPR032472">
    <property type="entry name" value="ArgoL2"/>
</dbReference>
<dbReference type="SUPFAM" id="SSF101690">
    <property type="entry name" value="PAZ domain"/>
    <property type="match status" value="1"/>
</dbReference>
<feature type="domain" description="Piwi" evidence="4">
    <location>
        <begin position="573"/>
        <end position="882"/>
    </location>
</feature>
<evidence type="ECO:0000313" key="5">
    <source>
        <dbReference type="EMBL" id="KAJ5155636.1"/>
    </source>
</evidence>
<evidence type="ECO:0008006" key="7">
    <source>
        <dbReference type="Google" id="ProtNLM"/>
    </source>
</evidence>
<dbReference type="Gene3D" id="3.40.50.2300">
    <property type="match status" value="1"/>
</dbReference>
<dbReference type="InterPro" id="IPR045246">
    <property type="entry name" value="Piwi_ago-like"/>
</dbReference>
<comment type="caution">
    <text evidence="5">The sequence shown here is derived from an EMBL/GenBank/DDBJ whole genome shotgun (WGS) entry which is preliminary data.</text>
</comment>
<dbReference type="InterPro" id="IPR032473">
    <property type="entry name" value="Argonaute_Mid_dom"/>
</dbReference>
<evidence type="ECO:0000259" key="3">
    <source>
        <dbReference type="PROSITE" id="PS50821"/>
    </source>
</evidence>
<dbReference type="EMBL" id="JAPQKO010000006">
    <property type="protein sequence ID" value="KAJ5155636.1"/>
    <property type="molecule type" value="Genomic_DNA"/>
</dbReference>
<reference evidence="5" key="2">
    <citation type="journal article" date="2023" name="IMA Fungus">
        <title>Comparative genomic study of the Penicillium genus elucidates a diverse pangenome and 15 lateral gene transfer events.</title>
        <authorList>
            <person name="Petersen C."/>
            <person name="Sorensen T."/>
            <person name="Nielsen M.R."/>
            <person name="Sondergaard T.E."/>
            <person name="Sorensen J.L."/>
            <person name="Fitzpatrick D.A."/>
            <person name="Frisvad J.C."/>
            <person name="Nielsen K.L."/>
        </authorList>
    </citation>
    <scope>NUCLEOTIDE SEQUENCE</scope>
    <source>
        <strain evidence="5">IBT 21917</strain>
    </source>
</reference>
<dbReference type="SMART" id="SM01163">
    <property type="entry name" value="DUF1785"/>
    <property type="match status" value="1"/>
</dbReference>
<dbReference type="Pfam" id="PF02171">
    <property type="entry name" value="Piwi"/>
    <property type="match status" value="1"/>
</dbReference>
<dbReference type="CDD" id="cd02846">
    <property type="entry name" value="PAZ_argonaute_like"/>
    <property type="match status" value="1"/>
</dbReference>
<dbReference type="InterPro" id="IPR032474">
    <property type="entry name" value="Argonaute_N"/>
</dbReference>
<dbReference type="InterPro" id="IPR012337">
    <property type="entry name" value="RNaseH-like_sf"/>
</dbReference>
<dbReference type="Pfam" id="PF02170">
    <property type="entry name" value="PAZ"/>
    <property type="match status" value="1"/>
</dbReference>
<dbReference type="InterPro" id="IPR036397">
    <property type="entry name" value="RNaseH_sf"/>
</dbReference>
<evidence type="ECO:0000259" key="4">
    <source>
        <dbReference type="PROSITE" id="PS50822"/>
    </source>
</evidence>
<proteinExistence type="inferred from homology"/>
<dbReference type="SUPFAM" id="SSF53098">
    <property type="entry name" value="Ribonuclease H-like"/>
    <property type="match status" value="1"/>
</dbReference>
<feature type="region of interest" description="Disordered" evidence="2">
    <location>
        <begin position="881"/>
        <end position="990"/>
    </location>
</feature>